<gene>
    <name evidence="3" type="ORF">CERSUDRAFT_116212</name>
</gene>
<feature type="transmembrane region" description="Helical" evidence="2">
    <location>
        <begin position="435"/>
        <end position="453"/>
    </location>
</feature>
<feature type="region of interest" description="Disordered" evidence="1">
    <location>
        <begin position="21"/>
        <end position="41"/>
    </location>
</feature>
<protein>
    <recommendedName>
        <fullName evidence="5">WW domain-containing protein</fullName>
    </recommendedName>
</protein>
<accession>M2QEJ2</accession>
<proteinExistence type="predicted"/>
<dbReference type="HOGENOM" id="CLU_015091_3_2_1"/>
<dbReference type="EMBL" id="KB445800">
    <property type="protein sequence ID" value="EMD35463.1"/>
    <property type="molecule type" value="Genomic_DNA"/>
</dbReference>
<keyword evidence="2" id="KW-0472">Membrane</keyword>
<dbReference type="OrthoDB" id="2674421at2759"/>
<evidence type="ECO:0008006" key="5">
    <source>
        <dbReference type="Google" id="ProtNLM"/>
    </source>
</evidence>
<keyword evidence="4" id="KW-1185">Reference proteome</keyword>
<sequence length="474" mass="53496">MSCMSSRGSLQATLATATRRYDHGRRVTPTNQGIPAGFGSFAEPEPPYLPPNWSAHTQSEGQQYYACDTSLSIVTEADLTRPSVQKELEYWIQVVNTRLLENKISLPEGCELFLDLDEDSDSCFYYLANHVTRVLFWLEESSTDVLDLMPSVSPSHLRLALEEQYWSHIEFFPSHRINRLSPRLPELINVFMHAQIDTMTSNVSTSPYNTADCKQILKVLVAMRGEKTVIDRFSICTIARLWVMIIHNQHQTHFGQDVARLSRDQRILESSTPTGRRWLYTPARNLLFKIPAYCEERLDNAFVDKIVYIHEWRNLIGDLQQEWKQYGSWALGLLLFNALLIAAPNASSMVASVSMFVCNLAVVSAVALFVKHQRLATQTACDVAMHLNNEYHDTTGFQSYAIQLSLPKALCLWAALISSSQAFFCLSAITGPHGLAIIAALVVVYWLISRIGSMMKSAFAQWRAARGDAEESMV</sequence>
<dbReference type="AlphaFoldDB" id="M2QEJ2"/>
<feature type="transmembrane region" description="Helical" evidence="2">
    <location>
        <begin position="326"/>
        <end position="343"/>
    </location>
</feature>
<evidence type="ECO:0000256" key="1">
    <source>
        <dbReference type="SAM" id="MobiDB-lite"/>
    </source>
</evidence>
<evidence type="ECO:0000313" key="3">
    <source>
        <dbReference type="EMBL" id="EMD35463.1"/>
    </source>
</evidence>
<reference evidence="3" key="1">
    <citation type="journal article" date="2012" name="Proc. Natl. Acad. Sci. U.S.A.">
        <title>Comparative genomics of Ceriporiopsis subvermispora and Phanerochaete chrysosporium provide insight into selective ligninolysis.</title>
        <authorList>
            <person name="Fernandez-Fueyo E."/>
            <person name="Ruiz-Duenas F.J."/>
            <person name="Ferreira P."/>
            <person name="Floudas D."/>
            <person name="Hibbett D.S."/>
            <person name="Canessa P."/>
            <person name="Larrondo L.F."/>
            <person name="James T.Y."/>
            <person name="Seelenfreund D."/>
            <person name="Lobos S."/>
            <person name="Polanco R."/>
            <person name="Tello M."/>
            <person name="Honda Y."/>
            <person name="Watanabe T."/>
            <person name="Watanabe T."/>
            <person name="Ryu J.S."/>
            <person name="Kubicek C.P."/>
            <person name="Schmoll M."/>
            <person name="Gaskell J."/>
            <person name="Hammel K.E."/>
            <person name="St John F.J."/>
            <person name="Vanden Wymelenberg A."/>
            <person name="Sabat G."/>
            <person name="Splinter BonDurant S."/>
            <person name="Syed K."/>
            <person name="Yadav J.S."/>
            <person name="Doddapaneni H."/>
            <person name="Subramanian V."/>
            <person name="Lavin J.L."/>
            <person name="Oguiza J.A."/>
            <person name="Perez G."/>
            <person name="Pisabarro A.G."/>
            <person name="Ramirez L."/>
            <person name="Santoyo F."/>
            <person name="Master E."/>
            <person name="Coutinho P.M."/>
            <person name="Henrissat B."/>
            <person name="Lombard V."/>
            <person name="Magnuson J.K."/>
            <person name="Kuees U."/>
            <person name="Hori C."/>
            <person name="Igarashi K."/>
            <person name="Samejima M."/>
            <person name="Held B.W."/>
            <person name="Barry K.W."/>
            <person name="LaButti K.M."/>
            <person name="Lapidus A."/>
            <person name="Lindquist E.A."/>
            <person name="Lucas S.M."/>
            <person name="Riley R."/>
            <person name="Salamov A.A."/>
            <person name="Hoffmeister D."/>
            <person name="Schwenk D."/>
            <person name="Hadar Y."/>
            <person name="Yarden O."/>
            <person name="de Vries R.P."/>
            <person name="Wiebenga A."/>
            <person name="Stenlid J."/>
            <person name="Eastwood D."/>
            <person name="Grigoriev I.V."/>
            <person name="Berka R.M."/>
            <person name="Blanchette R.A."/>
            <person name="Kersten P."/>
            <person name="Martinez A.T."/>
            <person name="Vicuna R."/>
            <person name="Cullen D."/>
        </authorList>
    </citation>
    <scope>NUCLEOTIDE SEQUENCE [LARGE SCALE GENOMIC DNA]</scope>
    <source>
        <strain evidence="3">B</strain>
    </source>
</reference>
<dbReference type="Proteomes" id="UP000016930">
    <property type="component" value="Unassembled WGS sequence"/>
</dbReference>
<keyword evidence="2" id="KW-0812">Transmembrane</keyword>
<feature type="transmembrane region" description="Helical" evidence="2">
    <location>
        <begin position="349"/>
        <end position="370"/>
    </location>
</feature>
<feature type="transmembrane region" description="Helical" evidence="2">
    <location>
        <begin position="410"/>
        <end position="429"/>
    </location>
</feature>
<evidence type="ECO:0000313" key="4">
    <source>
        <dbReference type="Proteomes" id="UP000016930"/>
    </source>
</evidence>
<keyword evidence="2" id="KW-1133">Transmembrane helix</keyword>
<organism evidence="3 4">
    <name type="scientific">Ceriporiopsis subvermispora (strain B)</name>
    <name type="common">White-rot fungus</name>
    <name type="synonym">Gelatoporia subvermispora</name>
    <dbReference type="NCBI Taxonomy" id="914234"/>
    <lineage>
        <taxon>Eukaryota</taxon>
        <taxon>Fungi</taxon>
        <taxon>Dikarya</taxon>
        <taxon>Basidiomycota</taxon>
        <taxon>Agaricomycotina</taxon>
        <taxon>Agaricomycetes</taxon>
        <taxon>Polyporales</taxon>
        <taxon>Gelatoporiaceae</taxon>
        <taxon>Gelatoporia</taxon>
    </lineage>
</organism>
<name>M2QEJ2_CERS8</name>
<evidence type="ECO:0000256" key="2">
    <source>
        <dbReference type="SAM" id="Phobius"/>
    </source>
</evidence>